<dbReference type="EMBL" id="JAHFYH010000159">
    <property type="protein sequence ID" value="KAH0210666.1"/>
    <property type="molecule type" value="Genomic_DNA"/>
</dbReference>
<feature type="region of interest" description="Disordered" evidence="1">
    <location>
        <begin position="274"/>
        <end position="297"/>
    </location>
</feature>
<proteinExistence type="predicted"/>
<dbReference type="AlphaFoldDB" id="A0A9P8G7T6"/>
<evidence type="ECO:0000313" key="3">
    <source>
        <dbReference type="Proteomes" id="UP000767238"/>
    </source>
</evidence>
<name>A0A9P8G7T6_AURME</name>
<evidence type="ECO:0000256" key="1">
    <source>
        <dbReference type="SAM" id="MobiDB-lite"/>
    </source>
</evidence>
<feature type="non-terminal residue" evidence="2">
    <location>
        <position position="297"/>
    </location>
</feature>
<dbReference type="Proteomes" id="UP000767238">
    <property type="component" value="Unassembled WGS sequence"/>
</dbReference>
<organism evidence="2 3">
    <name type="scientific">Aureobasidium melanogenum</name>
    <name type="common">Aureobasidium pullulans var. melanogenum</name>
    <dbReference type="NCBI Taxonomy" id="46634"/>
    <lineage>
        <taxon>Eukaryota</taxon>
        <taxon>Fungi</taxon>
        <taxon>Dikarya</taxon>
        <taxon>Ascomycota</taxon>
        <taxon>Pezizomycotina</taxon>
        <taxon>Dothideomycetes</taxon>
        <taxon>Dothideomycetidae</taxon>
        <taxon>Dothideales</taxon>
        <taxon>Saccotheciaceae</taxon>
        <taxon>Aureobasidium</taxon>
    </lineage>
</organism>
<gene>
    <name evidence="2" type="ORF">KCV03_g9954</name>
</gene>
<comment type="caution">
    <text evidence="2">The sequence shown here is derived from an EMBL/GenBank/DDBJ whole genome shotgun (WGS) entry which is preliminary data.</text>
</comment>
<accession>A0A9P8G7T6</accession>
<protein>
    <submittedName>
        <fullName evidence="2">Uncharacterized protein</fullName>
    </submittedName>
</protein>
<reference evidence="2" key="2">
    <citation type="submission" date="2021-08" db="EMBL/GenBank/DDBJ databases">
        <authorList>
            <person name="Gostincar C."/>
            <person name="Sun X."/>
            <person name="Song Z."/>
            <person name="Gunde-Cimerman N."/>
        </authorList>
    </citation>
    <scope>NUCLEOTIDE SEQUENCE</scope>
    <source>
        <strain evidence="2">EXF-8016</strain>
    </source>
</reference>
<evidence type="ECO:0000313" key="2">
    <source>
        <dbReference type="EMBL" id="KAH0210666.1"/>
    </source>
</evidence>
<dbReference type="OrthoDB" id="3861799at2759"/>
<feature type="compositionally biased region" description="Acidic residues" evidence="1">
    <location>
        <begin position="278"/>
        <end position="297"/>
    </location>
</feature>
<sequence length="297" mass="33179">MCWGERQIFTCRLCGGAGVPELWFFGCPFGLTRNDCNLRFENTVNIIRDHPSCVSLDQLSRDVLMGIPPPEIAEPPVLSDHTVQRPTRPEYARTLPAGWTANAVNDGTPSDAVNLATEHRAILVSMMEDLVPTIQSLNATVAPLDARLRLVIEWCEAYMAGMIVAANNHIDNVHYAEFEIANNTGYSDQAQRDLAIIVDGINNHLSPFEGGWIWHRRFSDLFVHLRRMAGELSPPRPATDELPPMRRRRGAVAGLDDTAATDHSDFLPPANFYLPEDAFSDDDDDEAMDEDWDAYDS</sequence>
<reference evidence="2" key="1">
    <citation type="journal article" date="2021" name="J Fungi (Basel)">
        <title>Virulence traits and population genomics of the black yeast Aureobasidium melanogenum.</title>
        <authorList>
            <person name="Cernosa A."/>
            <person name="Sun X."/>
            <person name="Gostincar C."/>
            <person name="Fang C."/>
            <person name="Gunde-Cimerman N."/>
            <person name="Song Z."/>
        </authorList>
    </citation>
    <scope>NUCLEOTIDE SEQUENCE</scope>
    <source>
        <strain evidence="2">EXF-8016</strain>
    </source>
</reference>